<dbReference type="InterPro" id="IPR036236">
    <property type="entry name" value="Znf_C2H2_sf"/>
</dbReference>
<dbReference type="EMBL" id="JAYMYR010000004">
    <property type="protein sequence ID" value="KAK7368531.1"/>
    <property type="molecule type" value="Genomic_DNA"/>
</dbReference>
<reference evidence="9 10" key="1">
    <citation type="submission" date="2024-01" db="EMBL/GenBank/DDBJ databases">
        <title>The genomes of 5 underutilized Papilionoideae crops provide insights into root nodulation and disease resistanc.</title>
        <authorList>
            <person name="Jiang F."/>
        </authorList>
    </citation>
    <scope>NUCLEOTIDE SEQUENCE [LARGE SCALE GENOMIC DNA]</scope>
    <source>
        <strain evidence="9">JINMINGXINNONG_FW02</strain>
        <tissue evidence="9">Leaves</tissue>
    </source>
</reference>
<dbReference type="InterPro" id="IPR044246">
    <property type="entry name" value="ZFP3-like"/>
</dbReference>
<proteinExistence type="predicted"/>
<dbReference type="PROSITE" id="PS00028">
    <property type="entry name" value="ZINC_FINGER_C2H2_1"/>
    <property type="match status" value="1"/>
</dbReference>
<dbReference type="GO" id="GO:0008270">
    <property type="term" value="F:zinc ion binding"/>
    <property type="evidence" value="ECO:0007669"/>
    <property type="project" value="UniProtKB-KW"/>
</dbReference>
<protein>
    <recommendedName>
        <fullName evidence="8">C2H2-type domain-containing protein</fullName>
    </recommendedName>
</protein>
<evidence type="ECO:0000259" key="8">
    <source>
        <dbReference type="PROSITE" id="PS50157"/>
    </source>
</evidence>
<comment type="subcellular location">
    <subcellularLocation>
        <location evidence="1">Nucleus</location>
    </subcellularLocation>
</comment>
<dbReference type="PANTHER" id="PTHR47287">
    <property type="entry name" value="C2H2 AND C2HC ZINC FINGERS SUPERFAMILY PROTEIN"/>
    <property type="match status" value="1"/>
</dbReference>
<evidence type="ECO:0000313" key="10">
    <source>
        <dbReference type="Proteomes" id="UP001374584"/>
    </source>
</evidence>
<dbReference type="GO" id="GO:0005634">
    <property type="term" value="C:nucleus"/>
    <property type="evidence" value="ECO:0007669"/>
    <property type="project" value="UniProtKB-SubCell"/>
</dbReference>
<accession>A0AAN9NA09</accession>
<evidence type="ECO:0000256" key="4">
    <source>
        <dbReference type="ARBA" id="ARBA00022833"/>
    </source>
</evidence>
<comment type="caution">
    <text evidence="9">The sequence shown here is derived from an EMBL/GenBank/DDBJ whole genome shotgun (WGS) entry which is preliminary data.</text>
</comment>
<dbReference type="InterPro" id="IPR013087">
    <property type="entry name" value="Znf_C2H2_type"/>
</dbReference>
<keyword evidence="3 6" id="KW-0863">Zinc-finger</keyword>
<keyword evidence="2" id="KW-0479">Metal-binding</keyword>
<dbReference type="Gene3D" id="3.30.160.60">
    <property type="entry name" value="Classic Zinc Finger"/>
    <property type="match status" value="1"/>
</dbReference>
<dbReference type="Proteomes" id="UP001374584">
    <property type="component" value="Unassembled WGS sequence"/>
</dbReference>
<dbReference type="SUPFAM" id="SSF57667">
    <property type="entry name" value="beta-beta-alpha zinc fingers"/>
    <property type="match status" value="1"/>
</dbReference>
<feature type="region of interest" description="Disordered" evidence="7">
    <location>
        <begin position="271"/>
        <end position="293"/>
    </location>
</feature>
<evidence type="ECO:0000256" key="1">
    <source>
        <dbReference type="ARBA" id="ARBA00004123"/>
    </source>
</evidence>
<dbReference type="GO" id="GO:0009788">
    <property type="term" value="P:negative regulation of abscisic acid-activated signaling pathway"/>
    <property type="evidence" value="ECO:0007669"/>
    <property type="project" value="InterPro"/>
</dbReference>
<sequence length="293" mass="31984">MDKLNRNHAVAYVKDHAVDMRLDILYDWIGMVCSTFDCILLPTSCPYIMMTPNLNLEPENHSEGSSQVASNVSLHEASYDLTKGSTTTSSCLTKDETDPGSVTLDLTLNFNSSDSELKGSSDASSEVGAEAPASASATPRVFSCNYCRRKFYSSQALGGHQNAHKRERTMAKRALRMGMFTERYTSLASLPLHGSPFRSLGLEAHSAMHQRHVPSSLRTPDMRAAARFERNHFGSLVFMEDDDVGLFWPGSFRQVDQGAGVNEGHVQSSNASVVPIVPPPPQASASPDLTLKL</sequence>
<keyword evidence="5" id="KW-0539">Nucleus</keyword>
<keyword evidence="10" id="KW-1185">Reference proteome</keyword>
<feature type="domain" description="C2H2-type" evidence="8">
    <location>
        <begin position="142"/>
        <end position="169"/>
    </location>
</feature>
<dbReference type="PANTHER" id="PTHR47287:SF18">
    <property type="entry name" value="TRANSCRIPTION FACTOR C2H2 FAMILY"/>
    <property type="match status" value="1"/>
</dbReference>
<dbReference type="FunFam" id="3.30.160.60:FF:001366">
    <property type="entry name" value="Zinc finger protein 2"/>
    <property type="match status" value="1"/>
</dbReference>
<organism evidence="9 10">
    <name type="scientific">Phaseolus coccineus</name>
    <name type="common">Scarlet runner bean</name>
    <name type="synonym">Phaseolus multiflorus</name>
    <dbReference type="NCBI Taxonomy" id="3886"/>
    <lineage>
        <taxon>Eukaryota</taxon>
        <taxon>Viridiplantae</taxon>
        <taxon>Streptophyta</taxon>
        <taxon>Embryophyta</taxon>
        <taxon>Tracheophyta</taxon>
        <taxon>Spermatophyta</taxon>
        <taxon>Magnoliopsida</taxon>
        <taxon>eudicotyledons</taxon>
        <taxon>Gunneridae</taxon>
        <taxon>Pentapetalae</taxon>
        <taxon>rosids</taxon>
        <taxon>fabids</taxon>
        <taxon>Fabales</taxon>
        <taxon>Fabaceae</taxon>
        <taxon>Papilionoideae</taxon>
        <taxon>50 kb inversion clade</taxon>
        <taxon>NPAAA clade</taxon>
        <taxon>indigoferoid/millettioid clade</taxon>
        <taxon>Phaseoleae</taxon>
        <taxon>Phaseolus</taxon>
    </lineage>
</organism>
<evidence type="ECO:0000313" key="9">
    <source>
        <dbReference type="EMBL" id="KAK7368531.1"/>
    </source>
</evidence>
<evidence type="ECO:0000256" key="3">
    <source>
        <dbReference type="ARBA" id="ARBA00022771"/>
    </source>
</evidence>
<keyword evidence="4" id="KW-0862">Zinc</keyword>
<dbReference type="PROSITE" id="PS50157">
    <property type="entry name" value="ZINC_FINGER_C2H2_2"/>
    <property type="match status" value="1"/>
</dbReference>
<evidence type="ECO:0000256" key="5">
    <source>
        <dbReference type="ARBA" id="ARBA00023242"/>
    </source>
</evidence>
<evidence type="ECO:0000256" key="6">
    <source>
        <dbReference type="PROSITE-ProRule" id="PRU00042"/>
    </source>
</evidence>
<evidence type="ECO:0000256" key="2">
    <source>
        <dbReference type="ARBA" id="ARBA00022723"/>
    </source>
</evidence>
<dbReference type="AlphaFoldDB" id="A0AAN9NA09"/>
<gene>
    <name evidence="9" type="ORF">VNO80_10558</name>
</gene>
<name>A0AAN9NA09_PHACN</name>
<evidence type="ECO:0000256" key="7">
    <source>
        <dbReference type="SAM" id="MobiDB-lite"/>
    </source>
</evidence>